<dbReference type="InterPro" id="IPR040052">
    <property type="entry name" value="RBM17"/>
</dbReference>
<accession>T1K658</accession>
<gene>
    <name evidence="12" type="primary">107360219</name>
</gene>
<dbReference type="OrthoDB" id="5411533at2759"/>
<evidence type="ECO:0000256" key="4">
    <source>
        <dbReference type="ARBA" id="ARBA00023187"/>
    </source>
</evidence>
<dbReference type="FunFam" id="3.30.70.330:FF:000079">
    <property type="entry name" value="Putative splicing factor 45"/>
    <property type="match status" value="1"/>
</dbReference>
<dbReference type="InterPro" id="IPR000467">
    <property type="entry name" value="G_patch_dom"/>
</dbReference>
<sequence length="423" mass="45734">MSLYDDIITSNDKGDSIKDSKPSDWSGIKLLETHLLSKKKNQAKRENLPRRPVNSFGGPGFGFKSKTIVDETPISSILDYHGKNTNGSLLGGDWDVTQEYDPLFPNDYEKIAKERSGNPDKVKVESDKSRDLDDHDKRRRSDKPSTATVASTSTSGIIVNPTGGTMFARSLVDAYSDDEEEDVKPYAGFGKSAPVVARGAAIAPPPSLIESTVVKSSTNEMDASTSSSSSGPKGSVAAKIMARMGYKEGQGLGKEEQGISRALEVEKTSKRGGKIIAGTKNVSTALLPPPPPPAPISSSQSVSEMMPGPSSGEATSVESITELMKNPTKVVLLRNMVGPGEVDDDLEPEVKEECSKYGEVVKCVIYEIHGGHPEDAVRIFVEFKRVEAAIKAVVDLNGRYFGGRIVKISFYDVEKFKRLELND</sequence>
<evidence type="ECO:0000259" key="10">
    <source>
        <dbReference type="PROSITE" id="PS50102"/>
    </source>
</evidence>
<evidence type="ECO:0000313" key="13">
    <source>
        <dbReference type="Proteomes" id="UP000015104"/>
    </source>
</evidence>
<feature type="compositionally biased region" description="Basic and acidic residues" evidence="9">
    <location>
        <begin position="12"/>
        <end position="22"/>
    </location>
</feature>
<evidence type="ECO:0000256" key="2">
    <source>
        <dbReference type="ARBA" id="ARBA00022664"/>
    </source>
</evidence>
<keyword evidence="2 8" id="KW-0507">mRNA processing</keyword>
<reference evidence="13" key="1">
    <citation type="submission" date="2011-08" db="EMBL/GenBank/DDBJ databases">
        <authorList>
            <person name="Rombauts S."/>
        </authorList>
    </citation>
    <scope>NUCLEOTIDE SEQUENCE</scope>
    <source>
        <strain evidence="13">London</strain>
    </source>
</reference>
<dbReference type="GO" id="GO:0045292">
    <property type="term" value="P:mRNA cis splicing, via spliceosome"/>
    <property type="evidence" value="ECO:0007669"/>
    <property type="project" value="UniProtKB-UniRule"/>
</dbReference>
<keyword evidence="4 8" id="KW-0508">mRNA splicing</keyword>
<dbReference type="EMBL" id="CAEY01001592">
    <property type="status" value="NOT_ANNOTATED_CDS"/>
    <property type="molecule type" value="Genomic_DNA"/>
</dbReference>
<reference evidence="12" key="2">
    <citation type="submission" date="2015-06" db="UniProtKB">
        <authorList>
            <consortium name="EnsemblMetazoa"/>
        </authorList>
    </citation>
    <scope>IDENTIFICATION</scope>
</reference>
<dbReference type="AlphaFoldDB" id="T1K658"/>
<evidence type="ECO:0000259" key="11">
    <source>
        <dbReference type="PROSITE" id="PS50174"/>
    </source>
</evidence>
<comment type="subcellular location">
    <subcellularLocation>
        <location evidence="1 8">Nucleus</location>
    </subcellularLocation>
</comment>
<keyword evidence="3 8" id="KW-0694">RNA-binding</keyword>
<dbReference type="PIRSF" id="PIRSF031066">
    <property type="entry name" value="Splicing_factor_SPF45"/>
    <property type="match status" value="1"/>
</dbReference>
<dbReference type="Proteomes" id="UP000015104">
    <property type="component" value="Unassembled WGS sequence"/>
</dbReference>
<keyword evidence="13" id="KW-1185">Reference proteome</keyword>
<keyword evidence="5 8" id="KW-0539">Nucleus</keyword>
<dbReference type="Gene3D" id="3.30.70.330">
    <property type="match status" value="1"/>
</dbReference>
<dbReference type="SMART" id="SM00360">
    <property type="entry name" value="RRM"/>
    <property type="match status" value="1"/>
</dbReference>
<organism evidence="12 13">
    <name type="scientific">Tetranychus urticae</name>
    <name type="common">Two-spotted spider mite</name>
    <dbReference type="NCBI Taxonomy" id="32264"/>
    <lineage>
        <taxon>Eukaryota</taxon>
        <taxon>Metazoa</taxon>
        <taxon>Ecdysozoa</taxon>
        <taxon>Arthropoda</taxon>
        <taxon>Chelicerata</taxon>
        <taxon>Arachnida</taxon>
        <taxon>Acari</taxon>
        <taxon>Acariformes</taxon>
        <taxon>Trombidiformes</taxon>
        <taxon>Prostigmata</taxon>
        <taxon>Eleutherengona</taxon>
        <taxon>Raphignathae</taxon>
        <taxon>Tetranychoidea</taxon>
        <taxon>Tetranychidae</taxon>
        <taxon>Tetranychus</taxon>
    </lineage>
</organism>
<evidence type="ECO:0000313" key="12">
    <source>
        <dbReference type="EnsemblMetazoa" id="tetur05g08700.1"/>
    </source>
</evidence>
<dbReference type="GO" id="GO:0005654">
    <property type="term" value="C:nucleoplasm"/>
    <property type="evidence" value="ECO:0007669"/>
    <property type="project" value="UniProtKB-UniRule"/>
</dbReference>
<comment type="subunit">
    <text evidence="6">Binds SXL. Associates with the spliceosome. Interacts with SF3B1, SF1 and U2AF2.</text>
</comment>
<dbReference type="CDD" id="cd12647">
    <property type="entry name" value="RRM_UHM_SPF45"/>
    <property type="match status" value="1"/>
</dbReference>
<dbReference type="InterPro" id="IPR034653">
    <property type="entry name" value="SPF45_RRM"/>
</dbReference>
<feature type="domain" description="G-patch" evidence="11">
    <location>
        <begin position="233"/>
        <end position="273"/>
    </location>
</feature>
<dbReference type="SUPFAM" id="SSF54928">
    <property type="entry name" value="RNA-binding domain, RBD"/>
    <property type="match status" value="1"/>
</dbReference>
<feature type="region of interest" description="Disordered" evidence="9">
    <location>
        <begin position="111"/>
        <end position="160"/>
    </location>
</feature>
<dbReference type="SMART" id="SM00361">
    <property type="entry name" value="RRM_1"/>
    <property type="match status" value="1"/>
</dbReference>
<dbReference type="GO" id="GO:0000380">
    <property type="term" value="P:alternative mRNA splicing, via spliceosome"/>
    <property type="evidence" value="ECO:0007669"/>
    <property type="project" value="TreeGrafter"/>
</dbReference>
<name>T1K658_TETUR</name>
<evidence type="ECO:0000256" key="1">
    <source>
        <dbReference type="ARBA" id="ARBA00004123"/>
    </source>
</evidence>
<feature type="domain" description="RRM" evidence="10">
    <location>
        <begin position="329"/>
        <end position="413"/>
    </location>
</feature>
<dbReference type="HOGENOM" id="CLU_044888_0_1_1"/>
<evidence type="ECO:0000256" key="9">
    <source>
        <dbReference type="SAM" id="MobiDB-lite"/>
    </source>
</evidence>
<dbReference type="PROSITE" id="PS50174">
    <property type="entry name" value="G_PATCH"/>
    <property type="match status" value="1"/>
</dbReference>
<feature type="region of interest" description="Disordered" evidence="9">
    <location>
        <begin position="282"/>
        <end position="314"/>
    </location>
</feature>
<evidence type="ECO:0000256" key="6">
    <source>
        <dbReference type="ARBA" id="ARBA00065586"/>
    </source>
</evidence>
<dbReference type="Pfam" id="PF01585">
    <property type="entry name" value="G-patch"/>
    <property type="match status" value="1"/>
</dbReference>
<comment type="function">
    <text evidence="8">Splice factor that binds to the single-stranded 3'AG at the exon/intron border and promotes its utilization in the second catalytic step. Involved in the regulation of alternative splicing and the utilization of cryptic splice sites.</text>
</comment>
<evidence type="ECO:0000256" key="8">
    <source>
        <dbReference type="PIRNR" id="PIRNR031066"/>
    </source>
</evidence>
<feature type="region of interest" description="Disordered" evidence="9">
    <location>
        <begin position="1"/>
        <end position="22"/>
    </location>
</feature>
<dbReference type="InterPro" id="IPR012677">
    <property type="entry name" value="Nucleotide-bd_a/b_plait_sf"/>
</dbReference>
<feature type="region of interest" description="Disordered" evidence="9">
    <location>
        <begin position="215"/>
        <end position="236"/>
    </location>
</feature>
<protein>
    <recommendedName>
        <fullName evidence="7 8">Splicing factor 45</fullName>
    </recommendedName>
    <alternativeName>
        <fullName evidence="8">RNA-binding motif protein 17</fullName>
    </alternativeName>
</protein>
<comment type="subunit">
    <text evidence="8">Associates with the spliceosome.</text>
</comment>
<feature type="compositionally biased region" description="Low complexity" evidence="9">
    <location>
        <begin position="145"/>
        <end position="155"/>
    </location>
</feature>
<dbReference type="GO" id="GO:0071011">
    <property type="term" value="C:precatalytic spliceosome"/>
    <property type="evidence" value="ECO:0007669"/>
    <property type="project" value="TreeGrafter"/>
</dbReference>
<feature type="compositionally biased region" description="Low complexity" evidence="9">
    <location>
        <begin position="216"/>
        <end position="235"/>
    </location>
</feature>
<dbReference type="InterPro" id="IPR000504">
    <property type="entry name" value="RRM_dom"/>
</dbReference>
<feature type="region of interest" description="Disordered" evidence="9">
    <location>
        <begin position="39"/>
        <end position="59"/>
    </location>
</feature>
<keyword evidence="8" id="KW-0747">Spliceosome</keyword>
<dbReference type="PANTHER" id="PTHR13288">
    <property type="entry name" value="SPLICING FACTOR 45 SPF45"/>
    <property type="match status" value="1"/>
</dbReference>
<dbReference type="PANTHER" id="PTHR13288:SF8">
    <property type="entry name" value="SPLICING FACTOR 45"/>
    <property type="match status" value="1"/>
</dbReference>
<dbReference type="SMART" id="SM00443">
    <property type="entry name" value="G_patch"/>
    <property type="match status" value="1"/>
</dbReference>
<dbReference type="KEGG" id="tut:107360219"/>
<evidence type="ECO:0000256" key="7">
    <source>
        <dbReference type="ARBA" id="ARBA00074919"/>
    </source>
</evidence>
<dbReference type="OMA" id="GFGQRQN"/>
<dbReference type="Pfam" id="PF00076">
    <property type="entry name" value="RRM_1"/>
    <property type="match status" value="1"/>
</dbReference>
<evidence type="ECO:0000256" key="3">
    <source>
        <dbReference type="ARBA" id="ARBA00022884"/>
    </source>
</evidence>
<dbReference type="PROSITE" id="PS50102">
    <property type="entry name" value="RRM"/>
    <property type="match status" value="1"/>
</dbReference>
<feature type="compositionally biased region" description="Basic and acidic residues" evidence="9">
    <location>
        <begin position="111"/>
        <end position="136"/>
    </location>
</feature>
<dbReference type="STRING" id="32264.T1K658"/>
<proteinExistence type="predicted"/>
<evidence type="ECO:0000256" key="5">
    <source>
        <dbReference type="ARBA" id="ARBA00023242"/>
    </source>
</evidence>
<dbReference type="InterPro" id="IPR035979">
    <property type="entry name" value="RBD_domain_sf"/>
</dbReference>
<dbReference type="InterPro" id="IPR003954">
    <property type="entry name" value="RRM_euk-type"/>
</dbReference>
<dbReference type="GO" id="GO:0003723">
    <property type="term" value="F:RNA binding"/>
    <property type="evidence" value="ECO:0007669"/>
    <property type="project" value="UniProtKB-UniRule"/>
</dbReference>
<dbReference type="EnsemblMetazoa" id="tetur05g08700.1">
    <property type="protein sequence ID" value="tetur05g08700.1"/>
    <property type="gene ID" value="tetur05g08700"/>
</dbReference>
<dbReference type="eggNOG" id="KOG1996">
    <property type="taxonomic scope" value="Eukaryota"/>
</dbReference>